<gene>
    <name evidence="1" type="ORF">LOK49_LG01G00240</name>
</gene>
<sequence>MLECIRRSLSFLNSCYVDPIGSSGGLALWWMDRPSGVSVQKVHEVIDSSRLIWDESKLRSLVSGADCEAILSILVSVTDKDDTLLWHHDSKGRYTVKSGYHEAVNQAQLASSVPSSSNSWSDKEWLCDDRDSFSARDWFGKCFESLGTSDWGKSVLCAMVWVAWTIWKVPTSSRSEPTEVARRGPSWTPPMHGHWKLNCDAAVDLKLGKGSVAVLVRDHMGQLVDGLVSKIRLRSVAQGELLAIRYACLMAAAFDLTDVQIESDSQSVIHLCVSEGVPPWELLALLCDVRALASSRHLGFSWCPRRANCATGWRLLLFVIPYPQIGLPNHLWGLLGVCFLILVN</sequence>
<evidence type="ECO:0000313" key="1">
    <source>
        <dbReference type="EMBL" id="KAI8031604.1"/>
    </source>
</evidence>
<accession>A0ACC0J130</accession>
<reference evidence="1 2" key="1">
    <citation type="journal article" date="2022" name="Plant J.">
        <title>Chromosome-level genome of Camellia lanceoleosa provides a valuable resource for understanding genome evolution and self-incompatibility.</title>
        <authorList>
            <person name="Gong W."/>
            <person name="Xiao S."/>
            <person name="Wang L."/>
            <person name="Liao Z."/>
            <person name="Chang Y."/>
            <person name="Mo W."/>
            <person name="Hu G."/>
            <person name="Li W."/>
            <person name="Zhao G."/>
            <person name="Zhu H."/>
            <person name="Hu X."/>
            <person name="Ji K."/>
            <person name="Xiang X."/>
            <person name="Song Q."/>
            <person name="Yuan D."/>
            <person name="Jin S."/>
            <person name="Zhang L."/>
        </authorList>
    </citation>
    <scope>NUCLEOTIDE SEQUENCE [LARGE SCALE GENOMIC DNA]</scope>
    <source>
        <strain evidence="1">SQ_2022a</strain>
    </source>
</reference>
<organism evidence="1 2">
    <name type="scientific">Camellia lanceoleosa</name>
    <dbReference type="NCBI Taxonomy" id="1840588"/>
    <lineage>
        <taxon>Eukaryota</taxon>
        <taxon>Viridiplantae</taxon>
        <taxon>Streptophyta</taxon>
        <taxon>Embryophyta</taxon>
        <taxon>Tracheophyta</taxon>
        <taxon>Spermatophyta</taxon>
        <taxon>Magnoliopsida</taxon>
        <taxon>eudicotyledons</taxon>
        <taxon>Gunneridae</taxon>
        <taxon>Pentapetalae</taxon>
        <taxon>asterids</taxon>
        <taxon>Ericales</taxon>
        <taxon>Theaceae</taxon>
        <taxon>Camellia</taxon>
    </lineage>
</organism>
<keyword evidence="2" id="KW-1185">Reference proteome</keyword>
<protein>
    <submittedName>
        <fullName evidence="1">Uncharacterized protein</fullName>
    </submittedName>
</protein>
<name>A0ACC0J130_9ERIC</name>
<evidence type="ECO:0000313" key="2">
    <source>
        <dbReference type="Proteomes" id="UP001060215"/>
    </source>
</evidence>
<dbReference type="Proteomes" id="UP001060215">
    <property type="component" value="Chromosome 1"/>
</dbReference>
<comment type="caution">
    <text evidence="1">The sequence shown here is derived from an EMBL/GenBank/DDBJ whole genome shotgun (WGS) entry which is preliminary data.</text>
</comment>
<dbReference type="EMBL" id="CM045758">
    <property type="protein sequence ID" value="KAI8031604.1"/>
    <property type="molecule type" value="Genomic_DNA"/>
</dbReference>
<proteinExistence type="predicted"/>